<evidence type="ECO:0000313" key="3">
    <source>
        <dbReference type="EMBL" id="JAP47086.1"/>
    </source>
</evidence>
<feature type="coiled-coil region" evidence="1">
    <location>
        <begin position="74"/>
        <end position="181"/>
    </location>
</feature>
<feature type="coiled-coil region" evidence="1">
    <location>
        <begin position="573"/>
        <end position="607"/>
    </location>
</feature>
<keyword evidence="1" id="KW-0175">Coiled coil</keyword>
<dbReference type="AlphaFoldDB" id="A0A0X3PIJ3"/>
<dbReference type="EMBL" id="GEEE01016139">
    <property type="protein sequence ID" value="JAP47086.1"/>
    <property type="molecule type" value="Transcribed_RNA"/>
</dbReference>
<dbReference type="PANTHER" id="PTHR43941">
    <property type="entry name" value="STRUCTURAL MAINTENANCE OF CHROMOSOMES PROTEIN 2"/>
    <property type="match status" value="1"/>
</dbReference>
<evidence type="ECO:0000256" key="2">
    <source>
        <dbReference type="SAM" id="MobiDB-lite"/>
    </source>
</evidence>
<accession>A0A0X3PIJ3</accession>
<name>A0A0X3PIJ3_SCHSO</name>
<organism evidence="3">
    <name type="scientific">Schistocephalus solidus</name>
    <name type="common">Tapeworm</name>
    <dbReference type="NCBI Taxonomy" id="70667"/>
    <lineage>
        <taxon>Eukaryota</taxon>
        <taxon>Metazoa</taxon>
        <taxon>Spiralia</taxon>
        <taxon>Lophotrochozoa</taxon>
        <taxon>Platyhelminthes</taxon>
        <taxon>Cestoda</taxon>
        <taxon>Eucestoda</taxon>
        <taxon>Diphyllobothriidea</taxon>
        <taxon>Diphyllobothriidae</taxon>
        <taxon>Schistocephalus</taxon>
    </lineage>
</organism>
<feature type="non-terminal residue" evidence="3">
    <location>
        <position position="1"/>
    </location>
</feature>
<dbReference type="PANTHER" id="PTHR43941:SF1">
    <property type="entry name" value="STRUCTURAL MAINTENANCE OF CHROMOSOMES PROTEIN 2"/>
    <property type="match status" value="1"/>
</dbReference>
<feature type="compositionally biased region" description="Basic and acidic residues" evidence="2">
    <location>
        <begin position="279"/>
        <end position="292"/>
    </location>
</feature>
<dbReference type="Gene3D" id="1.10.287.1490">
    <property type="match status" value="2"/>
</dbReference>
<feature type="region of interest" description="Disordered" evidence="2">
    <location>
        <begin position="279"/>
        <end position="302"/>
    </location>
</feature>
<feature type="coiled-coil region" evidence="1">
    <location>
        <begin position="652"/>
        <end position="809"/>
    </location>
</feature>
<protein>
    <submittedName>
        <fullName evidence="3">Uncharacterized protein</fullName>
    </submittedName>
</protein>
<gene>
    <name evidence="3" type="ORF">TR93896</name>
</gene>
<evidence type="ECO:0000256" key="1">
    <source>
        <dbReference type="SAM" id="Coils"/>
    </source>
</evidence>
<feature type="coiled-coil region" evidence="1">
    <location>
        <begin position="369"/>
        <end position="530"/>
    </location>
</feature>
<reference evidence="3" key="1">
    <citation type="submission" date="2016-01" db="EMBL/GenBank/DDBJ databases">
        <title>Reference transcriptome for the parasite Schistocephalus solidus: insights into the molecular evolution of parasitism.</title>
        <authorList>
            <person name="Hebert F.O."/>
            <person name="Grambauer S."/>
            <person name="Barber I."/>
            <person name="Landry C.R."/>
            <person name="Aubin-Horth N."/>
        </authorList>
    </citation>
    <scope>NUCLEOTIDE SEQUENCE</scope>
</reference>
<sequence>CEVNATGMENIPYPGSAILLPFTMADDQTMGDVNLEEQCRLLSEENKKLSIDIASLQLSNRSLVNQNRDEKKKVMDCRLQISDLESRLKTLESTKTELADCQTQSERLRASLDATESKLASTERRATEAESLIRVKDSIIEKQRNFSKELEGQVKILSEETEALKSKCGNLEMNLKEALDRAEECDNLRELLAAKTKLLDDLSKSSDGIGESGLAAANEFFKAQEAKMTEQINELKHTRSELENSLASLASEKELLEEKNLQKETELNELKEKCSSLEAKARKGGHGERSKNDATNARLIGPSLPPWIMEEKKTDPSDLEKLANADPATLRSRVLELESQVHELNQLLTYREDVILRIHEEISKKASRLEAAEVERSSLSAQVSILKRELACLRDDAPRRRGGYPPEIEIEIERLRGKRDREYQRRKRAETEMDELDQENNELKAKIKSLEEQLANIPPPKPPAPQGDPTDKSRIAELQAALSQLRMDNEAKRSELFDLRSRFDEKSAQVDKLAAEVKTKERAVAELSTELSSKISQLEYANKELESVRCRVVRGGSETERWQTDINSVRTTNRFLSAQANELRLKLAGSEKRVENLQKQLMSKLQDSEYAANSEQAPVDNHPLTCPACGEEMRNGVSFADNNHDASQLKDLKSKEKQCKALEQRLIEATDKGVDLAKRVSELEDLVSSLKSQLSKVNKDLADASNSIERLKIIEVKHSDLQELYANLQTEMENLRDSEERNSKASSAFVDKRVAEADGRIKQLLQDLSREQKASSSFSERCSSLTAQISSLETKLEETRSKLDDSKSENRRADIGQIAVTISPPAKRARRTRNSAAAQNVSSECAMCAELKLQLQSVESDLVEANHLRSSSVSELNELREQLAKAGIESCNLRNEINSLQSDLANSSDKLLTIRCAIMKFIGDVDSGQCICSGDTSSVDQLRLASTASAQ</sequence>
<proteinExistence type="predicted"/>